<evidence type="ECO:0000313" key="8">
    <source>
        <dbReference type="EMBL" id="WCO66979.1"/>
    </source>
</evidence>
<dbReference type="EMBL" id="CP116942">
    <property type="protein sequence ID" value="WCO66979.1"/>
    <property type="molecule type" value="Genomic_DNA"/>
</dbReference>
<dbReference type="PRINTS" id="PR00741">
    <property type="entry name" value="GLHYDRLASE29"/>
</dbReference>
<keyword evidence="5" id="KW-0378">Hydrolase</keyword>
<name>A0AAE9Y5K8_9ACTN</name>
<dbReference type="InterPro" id="IPR017853">
    <property type="entry name" value="GH"/>
</dbReference>
<gene>
    <name evidence="8" type="ORF">PO878_21030</name>
</gene>
<dbReference type="InterPro" id="IPR000933">
    <property type="entry name" value="Glyco_hydro_29"/>
</dbReference>
<dbReference type="Pfam" id="PF01120">
    <property type="entry name" value="Alpha_L_fucos"/>
    <property type="match status" value="1"/>
</dbReference>
<dbReference type="AlphaFoldDB" id="A0AAE9Y5K8"/>
<evidence type="ECO:0000313" key="9">
    <source>
        <dbReference type="Proteomes" id="UP001216390"/>
    </source>
</evidence>
<organism evidence="8 9">
    <name type="scientific">Iamia majanohamensis</name>
    <dbReference type="NCBI Taxonomy" id="467976"/>
    <lineage>
        <taxon>Bacteria</taxon>
        <taxon>Bacillati</taxon>
        <taxon>Actinomycetota</taxon>
        <taxon>Acidimicrobiia</taxon>
        <taxon>Acidimicrobiales</taxon>
        <taxon>Iamiaceae</taxon>
        <taxon>Iamia</taxon>
    </lineage>
</organism>
<evidence type="ECO:0000256" key="6">
    <source>
        <dbReference type="ARBA" id="ARBA00023295"/>
    </source>
</evidence>
<evidence type="ECO:0000256" key="4">
    <source>
        <dbReference type="ARBA" id="ARBA00022729"/>
    </source>
</evidence>
<dbReference type="SMART" id="SM00812">
    <property type="entry name" value="Alpha_L_fucos"/>
    <property type="match status" value="1"/>
</dbReference>
<dbReference type="GO" id="GO:0016139">
    <property type="term" value="P:glycoside catabolic process"/>
    <property type="evidence" value="ECO:0007669"/>
    <property type="project" value="TreeGrafter"/>
</dbReference>
<evidence type="ECO:0000256" key="5">
    <source>
        <dbReference type="ARBA" id="ARBA00022801"/>
    </source>
</evidence>
<dbReference type="InterPro" id="IPR016286">
    <property type="entry name" value="FUC_metazoa-typ"/>
</dbReference>
<dbReference type="PANTHER" id="PTHR10030:SF37">
    <property type="entry name" value="ALPHA-L-FUCOSIDASE-RELATED"/>
    <property type="match status" value="1"/>
</dbReference>
<dbReference type="GO" id="GO:0006004">
    <property type="term" value="P:fucose metabolic process"/>
    <property type="evidence" value="ECO:0007669"/>
    <property type="project" value="InterPro"/>
</dbReference>
<dbReference type="EC" id="3.2.1.51" evidence="3"/>
<sequence length="490" mass="53651">MTTRAGGPRRRDLAARGGPAVPAWWRDAKLGIFVHWTPASVPGWAPVDVEIGDLMASGAPHPMASSPYTEWYENSLRFPDSPVAVHHRATHPGRTYASFADDFRAGLDQWDPGDWARRFRATGARYVVLVTKHHDGFCLWPSEVRNPHRDGWTTGRDVVGELAEAVRGEGLRFGVYYSGGLDWTFEDHPIGQLSDLLAGLPGGDYPAYAAAQVRELVARYRPDVLWNDIMWPGDVRHLRAVVADYRRAVPDGVINDRFLPRSRAWPLVTSAPGRRAIDASARRGAARHRGIVPPRPPLYDVRSPEYTVHPDIEHEAWECVRGLDRSFGFNRASDEAHFLSRDELVWSFLDIVAKGGNLLVNVGPRGEDAQIPEAQLRRLDWLAEAVGPRSEGVAGTRPWVEAGTEADGHDVRLWTDAGDVVVAVRGAGAAGEVTVDRLRAGPAATVELLGPGAAEVAGLPDGLRLRWRDGADGPATRFRVRGAVAAGRPT</sequence>
<keyword evidence="4" id="KW-0732">Signal</keyword>
<evidence type="ECO:0000256" key="3">
    <source>
        <dbReference type="ARBA" id="ARBA00012662"/>
    </source>
</evidence>
<dbReference type="SUPFAM" id="SSF51445">
    <property type="entry name" value="(Trans)glycosidases"/>
    <property type="match status" value="1"/>
</dbReference>
<keyword evidence="6" id="KW-0326">Glycosidase</keyword>
<dbReference type="GO" id="GO:0004560">
    <property type="term" value="F:alpha-L-fucosidase activity"/>
    <property type="evidence" value="ECO:0007669"/>
    <property type="project" value="InterPro"/>
</dbReference>
<dbReference type="Gene3D" id="3.20.20.80">
    <property type="entry name" value="Glycosidases"/>
    <property type="match status" value="1"/>
</dbReference>
<accession>A0AAE9Y5K8</accession>
<keyword evidence="9" id="KW-1185">Reference proteome</keyword>
<comment type="function">
    <text evidence="1">Alpha-L-fucosidase is responsible for hydrolyzing the alpha-1,6-linked fucose joined to the reducing-end N-acetylglucosamine of the carbohydrate moieties of glycoproteins.</text>
</comment>
<dbReference type="KEGG" id="ima:PO878_21030"/>
<evidence type="ECO:0000259" key="7">
    <source>
        <dbReference type="Pfam" id="PF01120"/>
    </source>
</evidence>
<dbReference type="PANTHER" id="PTHR10030">
    <property type="entry name" value="ALPHA-L-FUCOSIDASE"/>
    <property type="match status" value="1"/>
</dbReference>
<protein>
    <recommendedName>
        <fullName evidence="3">alpha-L-fucosidase</fullName>
        <ecNumber evidence="3">3.2.1.51</ecNumber>
    </recommendedName>
</protein>
<dbReference type="Proteomes" id="UP001216390">
    <property type="component" value="Chromosome"/>
</dbReference>
<feature type="domain" description="Glycoside hydrolase family 29 N-terminal" evidence="7">
    <location>
        <begin position="20"/>
        <end position="381"/>
    </location>
</feature>
<dbReference type="RefSeq" id="WP_272736501.1">
    <property type="nucleotide sequence ID" value="NZ_CP116942.1"/>
</dbReference>
<evidence type="ECO:0000256" key="1">
    <source>
        <dbReference type="ARBA" id="ARBA00004071"/>
    </source>
</evidence>
<dbReference type="InterPro" id="IPR057739">
    <property type="entry name" value="Glyco_hydro_29_N"/>
</dbReference>
<evidence type="ECO:0000256" key="2">
    <source>
        <dbReference type="ARBA" id="ARBA00007951"/>
    </source>
</evidence>
<reference evidence="8" key="1">
    <citation type="submission" date="2023-01" db="EMBL/GenBank/DDBJ databases">
        <title>The diversity of Class Acidimicrobiia in South China Sea sediment environments and the proposal of Iamia marina sp. nov., a novel species of the genus Iamia.</title>
        <authorList>
            <person name="He Y."/>
            <person name="Tian X."/>
        </authorList>
    </citation>
    <scope>NUCLEOTIDE SEQUENCE</scope>
    <source>
        <strain evidence="8">DSM 19957</strain>
    </source>
</reference>
<proteinExistence type="inferred from homology"/>
<dbReference type="GO" id="GO:0005764">
    <property type="term" value="C:lysosome"/>
    <property type="evidence" value="ECO:0007669"/>
    <property type="project" value="TreeGrafter"/>
</dbReference>
<comment type="similarity">
    <text evidence="2">Belongs to the glycosyl hydrolase 29 family.</text>
</comment>